<protein>
    <recommendedName>
        <fullName evidence="6">S-protein homolog</fullName>
    </recommendedName>
</protein>
<name>A0AAV1WQH0_LUPLU</name>
<accession>A0AAV1WQH0</accession>
<keyword evidence="8" id="KW-1185">Reference proteome</keyword>
<gene>
    <name evidence="7" type="ORF">LLUT_LOCUS12371</name>
</gene>
<dbReference type="InterPro" id="IPR010264">
    <property type="entry name" value="Self-incomp_S1"/>
</dbReference>
<proteinExistence type="inferred from homology"/>
<dbReference type="PANTHER" id="PTHR31232">
    <property type="match status" value="1"/>
</dbReference>
<dbReference type="GO" id="GO:0060320">
    <property type="term" value="P:rejection of self pollen"/>
    <property type="evidence" value="ECO:0007669"/>
    <property type="project" value="UniProtKB-KW"/>
</dbReference>
<reference evidence="7 8" key="1">
    <citation type="submission" date="2024-03" db="EMBL/GenBank/DDBJ databases">
        <authorList>
            <person name="Martinez-Hernandez J."/>
        </authorList>
    </citation>
    <scope>NUCLEOTIDE SEQUENCE [LARGE SCALE GENOMIC DNA]</scope>
</reference>
<evidence type="ECO:0000256" key="3">
    <source>
        <dbReference type="ARBA" id="ARBA00022471"/>
    </source>
</evidence>
<evidence type="ECO:0000256" key="2">
    <source>
        <dbReference type="ARBA" id="ARBA00005581"/>
    </source>
</evidence>
<evidence type="ECO:0000313" key="8">
    <source>
        <dbReference type="Proteomes" id="UP001497480"/>
    </source>
</evidence>
<keyword evidence="3 6" id="KW-0713">Self-incompatibility</keyword>
<evidence type="ECO:0000256" key="6">
    <source>
        <dbReference type="RuleBase" id="RU367044"/>
    </source>
</evidence>
<dbReference type="Proteomes" id="UP001497480">
    <property type="component" value="Unassembled WGS sequence"/>
</dbReference>
<dbReference type="GO" id="GO:0005576">
    <property type="term" value="C:extracellular region"/>
    <property type="evidence" value="ECO:0007669"/>
    <property type="project" value="UniProtKB-SubCell"/>
</dbReference>
<feature type="signal peptide" evidence="6">
    <location>
        <begin position="1"/>
        <end position="30"/>
    </location>
</feature>
<feature type="chain" id="PRO_5043102633" description="S-protein homolog" evidence="6">
    <location>
        <begin position="31"/>
        <end position="141"/>
    </location>
</feature>
<comment type="subcellular location">
    <subcellularLocation>
        <location evidence="1 6">Secreted</location>
    </subcellularLocation>
</comment>
<keyword evidence="4 6" id="KW-0964">Secreted</keyword>
<dbReference type="AlphaFoldDB" id="A0AAV1WQH0"/>
<comment type="similarity">
    <text evidence="2 6">Belongs to the plant self-incompatibility (S1) protein family.</text>
</comment>
<dbReference type="Pfam" id="PF05938">
    <property type="entry name" value="Self-incomp_S1"/>
    <property type="match status" value="1"/>
</dbReference>
<evidence type="ECO:0000313" key="7">
    <source>
        <dbReference type="EMBL" id="CAL0311311.1"/>
    </source>
</evidence>
<evidence type="ECO:0000256" key="1">
    <source>
        <dbReference type="ARBA" id="ARBA00004613"/>
    </source>
</evidence>
<dbReference type="PANTHER" id="PTHR31232:SF43">
    <property type="entry name" value="S-PROTEIN HOMOLOG 29-RELATED"/>
    <property type="match status" value="1"/>
</dbReference>
<evidence type="ECO:0000256" key="4">
    <source>
        <dbReference type="ARBA" id="ARBA00022525"/>
    </source>
</evidence>
<organism evidence="7 8">
    <name type="scientific">Lupinus luteus</name>
    <name type="common">European yellow lupine</name>
    <dbReference type="NCBI Taxonomy" id="3873"/>
    <lineage>
        <taxon>Eukaryota</taxon>
        <taxon>Viridiplantae</taxon>
        <taxon>Streptophyta</taxon>
        <taxon>Embryophyta</taxon>
        <taxon>Tracheophyta</taxon>
        <taxon>Spermatophyta</taxon>
        <taxon>Magnoliopsida</taxon>
        <taxon>eudicotyledons</taxon>
        <taxon>Gunneridae</taxon>
        <taxon>Pentapetalae</taxon>
        <taxon>rosids</taxon>
        <taxon>fabids</taxon>
        <taxon>Fabales</taxon>
        <taxon>Fabaceae</taxon>
        <taxon>Papilionoideae</taxon>
        <taxon>50 kb inversion clade</taxon>
        <taxon>genistoids sensu lato</taxon>
        <taxon>core genistoids</taxon>
        <taxon>Genisteae</taxon>
        <taxon>Lupinus</taxon>
    </lineage>
</organism>
<evidence type="ECO:0000256" key="5">
    <source>
        <dbReference type="ARBA" id="ARBA00022729"/>
    </source>
</evidence>
<sequence length="141" mass="16076">MVKVGNGSMIHIFTFLQLLLLGSLIAVSEGSIFSRPRRHVHIVNFLGYNISLNVHCKSEDIDLGFHDVSYGFKFDFEFLPKIIGKTSFFCDLKWQGKFHSANVFNSRADSERCAKNCYWSVESDQLCTWGDAGKEVCTPWK</sequence>
<comment type="caution">
    <text evidence="7">The sequence shown here is derived from an EMBL/GenBank/DDBJ whole genome shotgun (WGS) entry which is preliminary data.</text>
</comment>
<dbReference type="EMBL" id="CAXHTB010000008">
    <property type="protein sequence ID" value="CAL0311311.1"/>
    <property type="molecule type" value="Genomic_DNA"/>
</dbReference>
<keyword evidence="5 6" id="KW-0732">Signal</keyword>